<name>A0AA37WIN3_9ALTE</name>
<dbReference type="Proteomes" id="UP001156601">
    <property type="component" value="Unassembled WGS sequence"/>
</dbReference>
<evidence type="ECO:0000313" key="1">
    <source>
        <dbReference type="EMBL" id="GLR71237.1"/>
    </source>
</evidence>
<evidence type="ECO:0000313" key="2">
    <source>
        <dbReference type="Proteomes" id="UP001156601"/>
    </source>
</evidence>
<reference evidence="1" key="2">
    <citation type="submission" date="2023-01" db="EMBL/GenBank/DDBJ databases">
        <title>Draft genome sequence of Agaribacter marinus strain NBRC 110023.</title>
        <authorList>
            <person name="Sun Q."/>
            <person name="Mori K."/>
        </authorList>
    </citation>
    <scope>NUCLEOTIDE SEQUENCE</scope>
    <source>
        <strain evidence="1">NBRC 110023</strain>
    </source>
</reference>
<dbReference type="EMBL" id="BSOT01000005">
    <property type="protein sequence ID" value="GLR71237.1"/>
    <property type="molecule type" value="Genomic_DNA"/>
</dbReference>
<protein>
    <submittedName>
        <fullName evidence="1">Uncharacterized protein</fullName>
    </submittedName>
</protein>
<sequence length="71" mass="8238">MELVTIQPLDNDLNGEDSFLTQPEYCVHREDFWLHEAVQEDKLVQIKSVTICPTGELDENSIYLETEVAVW</sequence>
<gene>
    <name evidence="1" type="ORF">GCM10007852_21450</name>
</gene>
<dbReference type="AlphaFoldDB" id="A0AA37WIN3"/>
<accession>A0AA37WIN3</accession>
<comment type="caution">
    <text evidence="1">The sequence shown here is derived from an EMBL/GenBank/DDBJ whole genome shotgun (WGS) entry which is preliminary data.</text>
</comment>
<keyword evidence="2" id="KW-1185">Reference proteome</keyword>
<dbReference type="RefSeq" id="WP_284217527.1">
    <property type="nucleotide sequence ID" value="NZ_BSOT01000005.1"/>
</dbReference>
<organism evidence="1 2">
    <name type="scientific">Agaribacter marinus</name>
    <dbReference type="NCBI Taxonomy" id="1431249"/>
    <lineage>
        <taxon>Bacteria</taxon>
        <taxon>Pseudomonadati</taxon>
        <taxon>Pseudomonadota</taxon>
        <taxon>Gammaproteobacteria</taxon>
        <taxon>Alteromonadales</taxon>
        <taxon>Alteromonadaceae</taxon>
        <taxon>Agaribacter</taxon>
    </lineage>
</organism>
<proteinExistence type="predicted"/>
<reference evidence="1" key="1">
    <citation type="journal article" date="2014" name="Int. J. Syst. Evol. Microbiol.">
        <title>Complete genome sequence of Corynebacterium casei LMG S-19264T (=DSM 44701T), isolated from a smear-ripened cheese.</title>
        <authorList>
            <consortium name="US DOE Joint Genome Institute (JGI-PGF)"/>
            <person name="Walter F."/>
            <person name="Albersmeier A."/>
            <person name="Kalinowski J."/>
            <person name="Ruckert C."/>
        </authorList>
    </citation>
    <scope>NUCLEOTIDE SEQUENCE</scope>
    <source>
        <strain evidence="1">NBRC 110023</strain>
    </source>
</reference>